<dbReference type="OrthoDB" id="4772211at2"/>
<accession>A0A1I1IZJ3</accession>
<gene>
    <name evidence="1" type="ORF">SAMN05421842_103133</name>
</gene>
<dbReference type="RefSeq" id="WP_090088812.1">
    <property type="nucleotide sequence ID" value="NZ_FOMG01000003.1"/>
</dbReference>
<dbReference type="EMBL" id="FOMG01000003">
    <property type="protein sequence ID" value="SFC41749.1"/>
    <property type="molecule type" value="Genomic_DNA"/>
</dbReference>
<dbReference type="Proteomes" id="UP000199263">
    <property type="component" value="Unassembled WGS sequence"/>
</dbReference>
<dbReference type="AlphaFoldDB" id="A0A1I1IZJ3"/>
<protein>
    <submittedName>
        <fullName evidence="1">Uncharacterized protein</fullName>
    </submittedName>
</protein>
<keyword evidence="2" id="KW-1185">Reference proteome</keyword>
<evidence type="ECO:0000313" key="1">
    <source>
        <dbReference type="EMBL" id="SFC41749.1"/>
    </source>
</evidence>
<name>A0A1I1IZJ3_9CLOT</name>
<organism evidence="1 2">
    <name type="scientific">Clostridium uliginosum</name>
    <dbReference type="NCBI Taxonomy" id="119641"/>
    <lineage>
        <taxon>Bacteria</taxon>
        <taxon>Bacillati</taxon>
        <taxon>Bacillota</taxon>
        <taxon>Clostridia</taxon>
        <taxon>Eubacteriales</taxon>
        <taxon>Clostridiaceae</taxon>
        <taxon>Clostridium</taxon>
    </lineage>
</organism>
<proteinExistence type="predicted"/>
<reference evidence="1 2" key="1">
    <citation type="submission" date="2016-10" db="EMBL/GenBank/DDBJ databases">
        <authorList>
            <person name="de Groot N.N."/>
        </authorList>
    </citation>
    <scope>NUCLEOTIDE SEQUENCE [LARGE SCALE GENOMIC DNA]</scope>
    <source>
        <strain evidence="1 2">DSM 12992</strain>
    </source>
</reference>
<evidence type="ECO:0000313" key="2">
    <source>
        <dbReference type="Proteomes" id="UP000199263"/>
    </source>
</evidence>
<sequence length="111" mass="13339">MNEMGATWVNSKAYFTMLLPFFQFSEVKGAINPMKISFKITDKYRLYEFKNYIIKLFNLTQIDEIIWKQDRDKFLIEVEKIKEKNKDKSSLIKEEIRSVRKGRKAMLKLMS</sequence>